<dbReference type="AlphaFoldDB" id="A0A0H1BUZ5"/>
<reference evidence="10" key="1">
    <citation type="journal article" date="2015" name="PLoS Genet.">
        <title>The dynamic genome and transcriptome of the human fungal pathogen Blastomyces and close relative Emmonsia.</title>
        <authorList>
            <person name="Munoz J.F."/>
            <person name="Gauthier G.M."/>
            <person name="Desjardins C.A."/>
            <person name="Gallo J.E."/>
            <person name="Holder J."/>
            <person name="Sullivan T.D."/>
            <person name="Marty A.J."/>
            <person name="Carmen J.C."/>
            <person name="Chen Z."/>
            <person name="Ding L."/>
            <person name="Gujja S."/>
            <person name="Magrini V."/>
            <person name="Misas E."/>
            <person name="Mitreva M."/>
            <person name="Priest M."/>
            <person name="Saif S."/>
            <person name="Whiston E.A."/>
            <person name="Young S."/>
            <person name="Zeng Q."/>
            <person name="Goldman W.E."/>
            <person name="Mardis E.R."/>
            <person name="Taylor J.W."/>
            <person name="McEwen J.G."/>
            <person name="Clay O.K."/>
            <person name="Klein B.S."/>
            <person name="Cuomo C.A."/>
        </authorList>
    </citation>
    <scope>NUCLEOTIDE SEQUENCE [LARGE SCALE GENOMIC DNA]</scope>
    <source>
        <strain evidence="10">UAMH 139</strain>
    </source>
</reference>
<evidence type="ECO:0000256" key="3">
    <source>
        <dbReference type="ARBA" id="ARBA00020978"/>
    </source>
</evidence>
<evidence type="ECO:0000256" key="5">
    <source>
        <dbReference type="ARBA" id="ARBA00022927"/>
    </source>
</evidence>
<keyword evidence="10" id="KW-1185">Reference proteome</keyword>
<evidence type="ECO:0000313" key="10">
    <source>
        <dbReference type="Proteomes" id="UP000053573"/>
    </source>
</evidence>
<keyword evidence="7" id="KW-0472">Membrane</keyword>
<accession>A0A0H1BUZ5</accession>
<dbReference type="Proteomes" id="UP000053573">
    <property type="component" value="Unassembled WGS sequence"/>
</dbReference>
<dbReference type="PANTHER" id="PTHR31658">
    <property type="entry name" value="CONSERVED OLIGOMERIC GOLGI COMPLEX SUBUNIT 1"/>
    <property type="match status" value="1"/>
</dbReference>
<protein>
    <recommendedName>
        <fullName evidence="3">Conserved oligomeric Golgi complex subunit 1</fullName>
    </recommendedName>
</protein>
<comment type="similarity">
    <text evidence="2">Belongs to the COG1 family.</text>
</comment>
<evidence type="ECO:0000256" key="4">
    <source>
        <dbReference type="ARBA" id="ARBA00022448"/>
    </source>
</evidence>
<comment type="caution">
    <text evidence="9">The sequence shown here is derived from an EMBL/GenBank/DDBJ whole genome shotgun (WGS) entry which is preliminary data.</text>
</comment>
<organism evidence="9 10">
    <name type="scientific">Blastomyces silverae</name>
    <dbReference type="NCBI Taxonomy" id="2060906"/>
    <lineage>
        <taxon>Eukaryota</taxon>
        <taxon>Fungi</taxon>
        <taxon>Dikarya</taxon>
        <taxon>Ascomycota</taxon>
        <taxon>Pezizomycotina</taxon>
        <taxon>Eurotiomycetes</taxon>
        <taxon>Eurotiomycetidae</taxon>
        <taxon>Onygenales</taxon>
        <taxon>Ajellomycetaceae</taxon>
        <taxon>Blastomyces</taxon>
    </lineage>
</organism>
<feature type="compositionally biased region" description="Polar residues" evidence="8">
    <location>
        <begin position="684"/>
        <end position="697"/>
    </location>
</feature>
<evidence type="ECO:0000256" key="6">
    <source>
        <dbReference type="ARBA" id="ARBA00023034"/>
    </source>
</evidence>
<dbReference type="STRING" id="2060906.A0A0H1BUZ5"/>
<keyword evidence="6" id="KW-0333">Golgi apparatus</keyword>
<dbReference type="EMBL" id="LDEV01000646">
    <property type="protein sequence ID" value="KLJ12871.1"/>
    <property type="molecule type" value="Genomic_DNA"/>
</dbReference>
<dbReference type="Pfam" id="PF08700">
    <property type="entry name" value="VPS51_Exo84_N"/>
    <property type="match status" value="1"/>
</dbReference>
<dbReference type="GO" id="GO:0017119">
    <property type="term" value="C:Golgi transport complex"/>
    <property type="evidence" value="ECO:0007669"/>
    <property type="project" value="InterPro"/>
</dbReference>
<feature type="region of interest" description="Disordered" evidence="8">
    <location>
        <begin position="684"/>
        <end position="737"/>
    </location>
</feature>
<evidence type="ECO:0000256" key="8">
    <source>
        <dbReference type="SAM" id="MobiDB-lite"/>
    </source>
</evidence>
<keyword evidence="4" id="KW-0813">Transport</keyword>
<name>A0A0H1BUZ5_9EURO</name>
<dbReference type="OrthoDB" id="46189at2759"/>
<keyword evidence="5" id="KW-0653">Protein transport</keyword>
<evidence type="ECO:0000256" key="1">
    <source>
        <dbReference type="ARBA" id="ARBA00004395"/>
    </source>
</evidence>
<dbReference type="GO" id="GO:0006891">
    <property type="term" value="P:intra-Golgi vesicle-mediated transport"/>
    <property type="evidence" value="ECO:0007669"/>
    <property type="project" value="InterPro"/>
</dbReference>
<gene>
    <name evidence="9" type="ORF">EMPG_09464</name>
</gene>
<sequence>MATDVPDAYSLQSWQEAFQHPIPTVRRVEQELRRDMASNKDKLRSLVGMRYRELLGTAQTIVEMNDEIQEVETKLSNIGRRCNPRLIEKKSNVAAVDEGSYTLPSTDSVEILGIVNTSFIGVDERAIAAQLALLHSCTSTGYRLFRKHGSNLLIAKLLVISRLLHKTLSQSNRAPVFLENLRTQLASLRRSLLKRIERKLAAPNYSTLDIIDTMSAYCLVTNSSSTDVLRHFHQVRLEAIQAILLRDDPSFANIQQSLQLFIHTLKRTSELLSGSLSDALGKLTIHPILDDPEVRKLDGLAIDIFERWVANDIRNFTPWVKHINLSKLEAGKIIKDWSREGFEALTGGTRKNLERSQNLKELLLLRRNLLDIWLPVQSSTPCHSPVEILEGIRGAVNNQLVSILRAQAKGLTLLGLEISSTITGWSEIEEGTSAPSLWDLDVAFLDSSGGATAFKREIINRTLGKASKVLQISRSYTTWLSGVEECKDMIDELKKIRWEDIVEDDEDEDVLQNTLGVLNQDDPDLLQKEYETTLTKGFSALQTCLHSALANMSGSHRGRQAAFMLRVIREIRGHIPRGLSAEDHLFADELVPKLHDILAVEISCQLLPSILTRALGKRRGAGCAGRTLWEGNPPLPIQPSPAAFKLLQKLATAMEQQGSDLWNPSAVGVLKNKLHKMISSSISADLENSTHGATSDARSPIHNEHQPGNKTPNGDGAPEATVAELPQEPTTTADASSEVLRDRKIQLVFDVFYMNEALCMRNARPPQAEDDVRSIVELVRKDIGLDGDTELGTLKSRAQEYWKQTQLLFGLLS</sequence>
<proteinExistence type="inferred from homology"/>
<evidence type="ECO:0000256" key="7">
    <source>
        <dbReference type="ARBA" id="ARBA00023136"/>
    </source>
</evidence>
<dbReference type="GO" id="GO:0015031">
    <property type="term" value="P:protein transport"/>
    <property type="evidence" value="ECO:0007669"/>
    <property type="project" value="UniProtKB-KW"/>
</dbReference>
<dbReference type="InterPro" id="IPR033370">
    <property type="entry name" value="COG1"/>
</dbReference>
<comment type="subcellular location">
    <subcellularLocation>
        <location evidence="1">Golgi apparatus membrane</location>
        <topology evidence="1">Peripheral membrane protein</topology>
    </subcellularLocation>
</comment>
<evidence type="ECO:0000256" key="2">
    <source>
        <dbReference type="ARBA" id="ARBA00006653"/>
    </source>
</evidence>
<dbReference type="PANTHER" id="PTHR31658:SF0">
    <property type="entry name" value="CONSERVED OLIGOMERIC GOLGI COMPLEX SUBUNIT 1"/>
    <property type="match status" value="1"/>
</dbReference>
<dbReference type="GO" id="GO:0000139">
    <property type="term" value="C:Golgi membrane"/>
    <property type="evidence" value="ECO:0007669"/>
    <property type="project" value="UniProtKB-SubCell"/>
</dbReference>
<evidence type="ECO:0000313" key="9">
    <source>
        <dbReference type="EMBL" id="KLJ12871.1"/>
    </source>
</evidence>